<protein>
    <submittedName>
        <fullName evidence="1">Uncharacterized protein</fullName>
    </submittedName>
</protein>
<name>A0A4V1KPC4_9FLAO</name>
<gene>
    <name evidence="1" type="ORF">DSM02_3397</name>
</gene>
<dbReference type="Proteomes" id="UP000289859">
    <property type="component" value="Unassembled WGS sequence"/>
</dbReference>
<dbReference type="AlphaFoldDB" id="A0A4V1KPC4"/>
<evidence type="ECO:0000313" key="1">
    <source>
        <dbReference type="EMBL" id="RXG14795.1"/>
    </source>
</evidence>
<accession>A0A4V1KPC4</accession>
<organism evidence="1 2">
    <name type="scientific">Leeuwenhoekiella polynyae</name>
    <dbReference type="NCBI Taxonomy" id="1550906"/>
    <lineage>
        <taxon>Bacteria</taxon>
        <taxon>Pseudomonadati</taxon>
        <taxon>Bacteroidota</taxon>
        <taxon>Flavobacteriia</taxon>
        <taxon>Flavobacteriales</taxon>
        <taxon>Flavobacteriaceae</taxon>
        <taxon>Leeuwenhoekiella</taxon>
    </lineage>
</organism>
<dbReference type="EMBL" id="QOVK01000021">
    <property type="protein sequence ID" value="RXG14795.1"/>
    <property type="molecule type" value="Genomic_DNA"/>
</dbReference>
<sequence length="41" mass="4939">MIKYESQTTLFAEKQIQYVIYKKELTINSRFVSKTHDELTI</sequence>
<keyword evidence="2" id="KW-1185">Reference proteome</keyword>
<reference evidence="1 2" key="1">
    <citation type="submission" date="2018-07" db="EMBL/GenBank/DDBJ databases">
        <title>Leeuwenhoekiella genomics.</title>
        <authorList>
            <person name="Tahon G."/>
            <person name="Willems A."/>
        </authorList>
    </citation>
    <scope>NUCLEOTIDE SEQUENCE [LARGE SCALE GENOMIC DNA]</scope>
    <source>
        <strain evidence="1 2">LMG 29608</strain>
    </source>
</reference>
<proteinExistence type="predicted"/>
<comment type="caution">
    <text evidence="1">The sequence shown here is derived from an EMBL/GenBank/DDBJ whole genome shotgun (WGS) entry which is preliminary data.</text>
</comment>
<evidence type="ECO:0000313" key="2">
    <source>
        <dbReference type="Proteomes" id="UP000289859"/>
    </source>
</evidence>